<accession>A0A859FFZ4</accession>
<keyword evidence="2" id="KW-1185">Reference proteome</keyword>
<dbReference type="RefSeq" id="WP_176009914.1">
    <property type="nucleotide sequence ID" value="NZ_CP041372.2"/>
</dbReference>
<dbReference type="Proteomes" id="UP000318138">
    <property type="component" value="Chromosome"/>
</dbReference>
<dbReference type="KEGG" id="psua:FLK61_35275"/>
<reference evidence="2" key="1">
    <citation type="submission" date="2019-07" db="EMBL/GenBank/DDBJ databases">
        <title>Bacillus alkalisoli sp. nov. isolated from saline soil.</title>
        <authorList>
            <person name="Sun J.-Q."/>
            <person name="Xu L."/>
        </authorList>
    </citation>
    <scope>NUCLEOTIDE SEQUENCE [LARGE SCALE GENOMIC DNA]</scope>
    <source>
        <strain evidence="2">M4U3P1</strain>
    </source>
</reference>
<name>A0A859FFZ4_9BACI</name>
<organism evidence="1 2">
    <name type="scientific">Paenalkalicoccus suaedae</name>
    <dbReference type="NCBI Taxonomy" id="2592382"/>
    <lineage>
        <taxon>Bacteria</taxon>
        <taxon>Bacillati</taxon>
        <taxon>Bacillota</taxon>
        <taxon>Bacilli</taxon>
        <taxon>Bacillales</taxon>
        <taxon>Bacillaceae</taxon>
        <taxon>Paenalkalicoccus</taxon>
    </lineage>
</organism>
<evidence type="ECO:0000313" key="2">
    <source>
        <dbReference type="Proteomes" id="UP000318138"/>
    </source>
</evidence>
<proteinExistence type="predicted"/>
<dbReference type="EMBL" id="CP041372">
    <property type="protein sequence ID" value="QKS71931.1"/>
    <property type="molecule type" value="Genomic_DNA"/>
</dbReference>
<gene>
    <name evidence="1" type="ORF">FLK61_35275</name>
</gene>
<dbReference type="AlphaFoldDB" id="A0A859FFZ4"/>
<evidence type="ECO:0000313" key="1">
    <source>
        <dbReference type="EMBL" id="QKS71931.1"/>
    </source>
</evidence>
<protein>
    <submittedName>
        <fullName evidence="1">Uncharacterized protein</fullName>
    </submittedName>
</protein>
<sequence length="92" mass="10849">MIDEKNRADVPEEIANWTIAEYYEAILEGGGMAPIAGLIEYLVFERKVLRMDHNHRNIAFVLKKYPFINQEIEAYTHRMGYKYRPEEGWEVG</sequence>